<gene>
    <name evidence="2" type="ORF">DENIS_5121</name>
</gene>
<dbReference type="PROSITE" id="PS50828">
    <property type="entry name" value="SMR"/>
    <property type="match status" value="1"/>
</dbReference>
<dbReference type="InterPro" id="IPR036063">
    <property type="entry name" value="Smr_dom_sf"/>
</dbReference>
<feature type="domain" description="Smr" evidence="1">
    <location>
        <begin position="13"/>
        <end position="88"/>
    </location>
</feature>
<dbReference type="AlphaFoldDB" id="A0A401G4G2"/>
<name>A0A401G4G2_9BACT</name>
<comment type="caution">
    <text evidence="2">The sequence shown here is derived from an EMBL/GenBank/DDBJ whole genome shotgun (WGS) entry which is preliminary data.</text>
</comment>
<dbReference type="EMBL" id="BEXT01000001">
    <property type="protein sequence ID" value="GBC64104.1"/>
    <property type="molecule type" value="Genomic_DNA"/>
</dbReference>
<organism evidence="2 3">
    <name type="scientific">Desulfonema ishimotonii</name>
    <dbReference type="NCBI Taxonomy" id="45657"/>
    <lineage>
        <taxon>Bacteria</taxon>
        <taxon>Pseudomonadati</taxon>
        <taxon>Thermodesulfobacteriota</taxon>
        <taxon>Desulfobacteria</taxon>
        <taxon>Desulfobacterales</taxon>
        <taxon>Desulfococcaceae</taxon>
        <taxon>Desulfonema</taxon>
    </lineage>
</organism>
<sequence length="100" mass="11179">MEEIVRMPIEDVLDLHTFRPEEVPDLLNDYFAECVQAGIFSVRVIHGRGKGVLKKRVRSLLKKNPLVRAFQEAPAEAGGWGATIVDLTPEAPGRKVTKQK</sequence>
<accession>A0A401G4G2</accession>
<evidence type="ECO:0000313" key="2">
    <source>
        <dbReference type="EMBL" id="GBC64104.1"/>
    </source>
</evidence>
<dbReference type="InterPro" id="IPR002625">
    <property type="entry name" value="Smr_dom"/>
</dbReference>
<proteinExistence type="predicted"/>
<evidence type="ECO:0000259" key="1">
    <source>
        <dbReference type="PROSITE" id="PS50828"/>
    </source>
</evidence>
<dbReference type="OrthoDB" id="9808166at2"/>
<dbReference type="PANTHER" id="PTHR35562:SF2">
    <property type="entry name" value="DNA ENDONUCLEASE SMRA-RELATED"/>
    <property type="match status" value="1"/>
</dbReference>
<dbReference type="Proteomes" id="UP000288096">
    <property type="component" value="Unassembled WGS sequence"/>
</dbReference>
<dbReference type="PANTHER" id="PTHR35562">
    <property type="entry name" value="DNA ENDONUCLEASE SMRA-RELATED"/>
    <property type="match status" value="1"/>
</dbReference>
<keyword evidence="3" id="KW-1185">Reference proteome</keyword>
<dbReference type="Pfam" id="PF01713">
    <property type="entry name" value="Smr"/>
    <property type="match status" value="1"/>
</dbReference>
<reference evidence="3" key="1">
    <citation type="submission" date="2017-11" db="EMBL/GenBank/DDBJ databases">
        <authorList>
            <person name="Watanabe M."/>
            <person name="Kojima H."/>
        </authorList>
    </citation>
    <scope>NUCLEOTIDE SEQUENCE [LARGE SCALE GENOMIC DNA]</scope>
    <source>
        <strain evidence="3">Tokyo 01</strain>
    </source>
</reference>
<dbReference type="RefSeq" id="WP_124331104.1">
    <property type="nucleotide sequence ID" value="NZ_BEXT01000001.1"/>
</dbReference>
<protein>
    <submittedName>
        <fullName evidence="2">DNA mismatch repair protein MutS</fullName>
    </submittedName>
</protein>
<evidence type="ECO:0000313" key="3">
    <source>
        <dbReference type="Proteomes" id="UP000288096"/>
    </source>
</evidence>
<reference evidence="3" key="2">
    <citation type="submission" date="2019-01" db="EMBL/GenBank/DDBJ databases">
        <title>Genome sequence of Desulfonema ishimotonii strain Tokyo 01.</title>
        <authorList>
            <person name="Fukui M."/>
        </authorList>
    </citation>
    <scope>NUCLEOTIDE SEQUENCE [LARGE SCALE GENOMIC DNA]</scope>
    <source>
        <strain evidence="3">Tokyo 01</strain>
    </source>
</reference>
<dbReference type="SUPFAM" id="SSF160443">
    <property type="entry name" value="SMR domain-like"/>
    <property type="match status" value="1"/>
</dbReference>
<dbReference type="SMART" id="SM00463">
    <property type="entry name" value="SMR"/>
    <property type="match status" value="1"/>
</dbReference>
<dbReference type="Gene3D" id="3.30.1370.110">
    <property type="match status" value="1"/>
</dbReference>